<name>A0ABV0MMA4_9TELE</name>
<gene>
    <name evidence="1" type="ORF">GOODEAATRI_029794</name>
</gene>
<dbReference type="Proteomes" id="UP001476798">
    <property type="component" value="Unassembled WGS sequence"/>
</dbReference>
<evidence type="ECO:0000313" key="2">
    <source>
        <dbReference type="Proteomes" id="UP001476798"/>
    </source>
</evidence>
<comment type="caution">
    <text evidence="1">The sequence shown here is derived from an EMBL/GenBank/DDBJ whole genome shotgun (WGS) entry which is preliminary data.</text>
</comment>
<accession>A0ABV0MMA4</accession>
<dbReference type="EMBL" id="JAHRIO010004507">
    <property type="protein sequence ID" value="MEQ2160076.1"/>
    <property type="molecule type" value="Genomic_DNA"/>
</dbReference>
<evidence type="ECO:0000313" key="1">
    <source>
        <dbReference type="EMBL" id="MEQ2160076.1"/>
    </source>
</evidence>
<proteinExistence type="predicted"/>
<keyword evidence="2" id="KW-1185">Reference proteome</keyword>
<protein>
    <submittedName>
        <fullName evidence="1">Uncharacterized protein</fullName>
    </submittedName>
</protein>
<organism evidence="1 2">
    <name type="scientific">Goodea atripinnis</name>
    <dbReference type="NCBI Taxonomy" id="208336"/>
    <lineage>
        <taxon>Eukaryota</taxon>
        <taxon>Metazoa</taxon>
        <taxon>Chordata</taxon>
        <taxon>Craniata</taxon>
        <taxon>Vertebrata</taxon>
        <taxon>Euteleostomi</taxon>
        <taxon>Actinopterygii</taxon>
        <taxon>Neopterygii</taxon>
        <taxon>Teleostei</taxon>
        <taxon>Neoteleostei</taxon>
        <taxon>Acanthomorphata</taxon>
        <taxon>Ovalentaria</taxon>
        <taxon>Atherinomorphae</taxon>
        <taxon>Cyprinodontiformes</taxon>
        <taxon>Goodeidae</taxon>
        <taxon>Goodea</taxon>
    </lineage>
</organism>
<reference evidence="1 2" key="1">
    <citation type="submission" date="2021-06" db="EMBL/GenBank/DDBJ databases">
        <authorList>
            <person name="Palmer J.M."/>
        </authorList>
    </citation>
    <scope>NUCLEOTIDE SEQUENCE [LARGE SCALE GENOMIC DNA]</scope>
    <source>
        <strain evidence="1 2">GA_2019</strain>
        <tissue evidence="1">Muscle</tissue>
    </source>
</reference>
<sequence length="126" mass="14245">MFKDRELQQGVSRLTTRCHLHARLLESERTFCPTNKIHGISNETNVQHLLSMMEDLCCCGSENLHGHLTTQIHILQKPVGGAEEKRASERAQASGRSRHCSKWSGQRSLFMIQPCEMLRAAMLATT</sequence>